<dbReference type="PANTHER" id="PTHR30614">
    <property type="entry name" value="MEMBRANE COMPONENT OF AMINO ACID ABC TRANSPORTER"/>
    <property type="match status" value="1"/>
</dbReference>
<comment type="subcellular location">
    <subcellularLocation>
        <location evidence="1">Cell inner membrane</location>
        <topology evidence="1">Multi-pass membrane protein</topology>
    </subcellularLocation>
    <subcellularLocation>
        <location evidence="8">Cell membrane</location>
        <topology evidence="8">Multi-pass membrane protein</topology>
    </subcellularLocation>
</comment>
<dbReference type="InterPro" id="IPR035906">
    <property type="entry name" value="MetI-like_sf"/>
</dbReference>
<dbReference type="KEGG" id="suam:BOO69_18725"/>
<comment type="similarity">
    <text evidence="2">Belongs to the binding-protein-dependent transport system permease family. HisMQ subfamily.</text>
</comment>
<dbReference type="GO" id="GO:0022857">
    <property type="term" value="F:transmembrane transporter activity"/>
    <property type="evidence" value="ECO:0007669"/>
    <property type="project" value="InterPro"/>
</dbReference>
<proteinExistence type="inferred from homology"/>
<feature type="transmembrane region" description="Helical" evidence="8">
    <location>
        <begin position="280"/>
        <end position="305"/>
    </location>
</feature>
<feature type="transmembrane region" description="Helical" evidence="8">
    <location>
        <begin position="221"/>
        <end position="240"/>
    </location>
</feature>
<dbReference type="PANTHER" id="PTHR30614:SF41">
    <property type="entry name" value="INNER MEMBRANE AMINO-ACID ABC TRANSPORTER PERMEASE PROTEIN YHDY"/>
    <property type="match status" value="1"/>
</dbReference>
<dbReference type="AlphaFoldDB" id="A0A1J0WN50"/>
<feature type="transmembrane region" description="Helical" evidence="8">
    <location>
        <begin position="325"/>
        <end position="345"/>
    </location>
</feature>
<evidence type="ECO:0000259" key="9">
    <source>
        <dbReference type="PROSITE" id="PS50928"/>
    </source>
</evidence>
<feature type="transmembrane region" description="Helical" evidence="8">
    <location>
        <begin position="26"/>
        <end position="47"/>
    </location>
</feature>
<dbReference type="InterPro" id="IPR043429">
    <property type="entry name" value="ArtM/GltK/GlnP/TcyL/YhdX-like"/>
</dbReference>
<evidence type="ECO:0000313" key="11">
    <source>
        <dbReference type="Proteomes" id="UP000181897"/>
    </source>
</evidence>
<dbReference type="OrthoDB" id="9771188at2"/>
<gene>
    <name evidence="10" type="ORF">BOO69_18725</name>
</gene>
<evidence type="ECO:0000256" key="6">
    <source>
        <dbReference type="ARBA" id="ARBA00022989"/>
    </source>
</evidence>
<keyword evidence="5 8" id="KW-0812">Transmembrane</keyword>
<evidence type="ECO:0000256" key="5">
    <source>
        <dbReference type="ARBA" id="ARBA00022692"/>
    </source>
</evidence>
<accession>A0A1J0WN50</accession>
<evidence type="ECO:0000256" key="2">
    <source>
        <dbReference type="ARBA" id="ARBA00010072"/>
    </source>
</evidence>
<feature type="transmembrane region" description="Helical" evidence="8">
    <location>
        <begin position="120"/>
        <end position="144"/>
    </location>
</feature>
<sequence>MSVSSTLPPARPTGPMHWLRGQFRSPLALILNIAMLMVLVAVVPPVVNWALLDAVWTGASTADCPPDAGACWAFVGAKSRLILFGTYPYAEHWRAAVATALLVVLVIASLNPLNWSRRLGLSWVVGMIVYGVLMWGGVAGLAFVDSTLWGGLPLTVLLTVIAVAFGFLVAIPVALARASTLPVFRTAATVYIELIRGVPLISILFMASVAMPLLLPQGFSLSGLIRVAIGLTLFTAAYMAEVLRGGLQAVPRGQAEAAQALGLGYWQTRLRVILPQAFELVLPAFVSLVIITLKSTSLVVIVAMMDLLGAAKAALADPNWIGFYVEAYVFAGLIYVTMCASISWYGRKVETKLRDARGYN</sequence>
<dbReference type="GO" id="GO:0006865">
    <property type="term" value="P:amino acid transport"/>
    <property type="evidence" value="ECO:0007669"/>
    <property type="project" value="TreeGrafter"/>
</dbReference>
<dbReference type="InterPro" id="IPR000515">
    <property type="entry name" value="MetI-like"/>
</dbReference>
<dbReference type="InterPro" id="IPR010065">
    <property type="entry name" value="AA_ABC_transptr_permease_3TM"/>
</dbReference>
<dbReference type="NCBIfam" id="TIGR01726">
    <property type="entry name" value="HEQRo_perm_3TM"/>
    <property type="match status" value="1"/>
</dbReference>
<dbReference type="SUPFAM" id="SSF161098">
    <property type="entry name" value="MetI-like"/>
    <property type="match status" value="1"/>
</dbReference>
<feature type="domain" description="ABC transmembrane type-1" evidence="9">
    <location>
        <begin position="152"/>
        <end position="346"/>
    </location>
</feature>
<feature type="transmembrane region" description="Helical" evidence="8">
    <location>
        <begin position="197"/>
        <end position="215"/>
    </location>
</feature>
<dbReference type="GO" id="GO:0043190">
    <property type="term" value="C:ATP-binding cassette (ABC) transporter complex"/>
    <property type="evidence" value="ECO:0007669"/>
    <property type="project" value="InterPro"/>
</dbReference>
<evidence type="ECO:0000256" key="1">
    <source>
        <dbReference type="ARBA" id="ARBA00004429"/>
    </source>
</evidence>
<keyword evidence="3 8" id="KW-0813">Transport</keyword>
<evidence type="ECO:0000256" key="7">
    <source>
        <dbReference type="ARBA" id="ARBA00023136"/>
    </source>
</evidence>
<evidence type="ECO:0000256" key="3">
    <source>
        <dbReference type="ARBA" id="ARBA00022448"/>
    </source>
</evidence>
<geneLocation type="plasmid" evidence="10 11">
    <name>unnamed1</name>
</geneLocation>
<keyword evidence="4" id="KW-1003">Cell membrane</keyword>
<protein>
    <recommendedName>
        <fullName evidence="9">ABC transmembrane type-1 domain-containing protein</fullName>
    </recommendedName>
</protein>
<evidence type="ECO:0000256" key="4">
    <source>
        <dbReference type="ARBA" id="ARBA00022475"/>
    </source>
</evidence>
<evidence type="ECO:0000313" key="10">
    <source>
        <dbReference type="EMBL" id="APE45606.1"/>
    </source>
</evidence>
<evidence type="ECO:0000256" key="8">
    <source>
        <dbReference type="RuleBase" id="RU363032"/>
    </source>
</evidence>
<dbReference type="EMBL" id="CP018077">
    <property type="protein sequence ID" value="APE45606.1"/>
    <property type="molecule type" value="Genomic_DNA"/>
</dbReference>
<reference evidence="10 11" key="1">
    <citation type="submission" date="2016-11" db="EMBL/GenBank/DDBJ databases">
        <title>Complete genome sequence of Sulfitobacter sp. AM1-D1, a toxic bacteria associated with marine dinoflagellate Alexandrium minutum in East China Sea.</title>
        <authorList>
            <person name="Yang Q."/>
            <person name="Zhang X."/>
            <person name="Tian X."/>
        </authorList>
    </citation>
    <scope>NUCLEOTIDE SEQUENCE [LARGE SCALE GENOMIC DNA]</scope>
    <source>
        <strain evidence="10 11">AM1-D1</strain>
        <plasmid evidence="10 11">unnamed1</plasmid>
    </source>
</reference>
<dbReference type="Proteomes" id="UP000181897">
    <property type="component" value="Plasmid unnamed1"/>
</dbReference>
<keyword evidence="7 8" id="KW-0472">Membrane</keyword>
<keyword evidence="11" id="KW-1185">Reference proteome</keyword>
<dbReference type="CDD" id="cd06261">
    <property type="entry name" value="TM_PBP2"/>
    <property type="match status" value="1"/>
</dbReference>
<feature type="transmembrane region" description="Helical" evidence="8">
    <location>
        <begin position="156"/>
        <end position="176"/>
    </location>
</feature>
<dbReference type="Pfam" id="PF00528">
    <property type="entry name" value="BPD_transp_1"/>
    <property type="match status" value="1"/>
</dbReference>
<name>A0A1J0WN50_9RHOB</name>
<keyword evidence="10" id="KW-0614">Plasmid</keyword>
<organism evidence="10 11">
    <name type="scientific">Sulfitobacter alexandrii</name>
    <dbReference type="NCBI Taxonomy" id="1917485"/>
    <lineage>
        <taxon>Bacteria</taxon>
        <taxon>Pseudomonadati</taxon>
        <taxon>Pseudomonadota</taxon>
        <taxon>Alphaproteobacteria</taxon>
        <taxon>Rhodobacterales</taxon>
        <taxon>Roseobacteraceae</taxon>
        <taxon>Sulfitobacter</taxon>
    </lineage>
</organism>
<dbReference type="PROSITE" id="PS50928">
    <property type="entry name" value="ABC_TM1"/>
    <property type="match status" value="1"/>
</dbReference>
<dbReference type="RefSeq" id="WP_071973941.1">
    <property type="nucleotide sequence ID" value="NZ_CP018077.1"/>
</dbReference>
<keyword evidence="6 8" id="KW-1133">Transmembrane helix</keyword>
<dbReference type="Gene3D" id="1.10.3720.10">
    <property type="entry name" value="MetI-like"/>
    <property type="match status" value="1"/>
</dbReference>
<feature type="transmembrane region" description="Helical" evidence="8">
    <location>
        <begin position="93"/>
        <end position="113"/>
    </location>
</feature>